<evidence type="ECO:0000256" key="3">
    <source>
        <dbReference type="ARBA" id="ARBA00006483"/>
    </source>
</evidence>
<dbReference type="AlphaFoldDB" id="A0A6A4NMU9"/>
<dbReference type="GO" id="GO:0016020">
    <property type="term" value="C:membrane"/>
    <property type="evidence" value="ECO:0007669"/>
    <property type="project" value="UniProtKB-SubCell"/>
</dbReference>
<comment type="subcellular location">
    <subcellularLocation>
        <location evidence="2">Endomembrane system</location>
        <topology evidence="2">Multi-pass membrane protein</topology>
    </subcellularLocation>
    <subcellularLocation>
        <location evidence="7">Membrane</location>
        <topology evidence="7">Multi-pass membrane protein</topology>
    </subcellularLocation>
</comment>
<organism evidence="8 9">
    <name type="scientific">Lupinus albus</name>
    <name type="common">White lupine</name>
    <name type="synonym">Lupinus termis</name>
    <dbReference type="NCBI Taxonomy" id="3870"/>
    <lineage>
        <taxon>Eukaryota</taxon>
        <taxon>Viridiplantae</taxon>
        <taxon>Streptophyta</taxon>
        <taxon>Embryophyta</taxon>
        <taxon>Tracheophyta</taxon>
        <taxon>Spermatophyta</taxon>
        <taxon>Magnoliopsida</taxon>
        <taxon>eudicotyledons</taxon>
        <taxon>Gunneridae</taxon>
        <taxon>Pentapetalae</taxon>
        <taxon>rosids</taxon>
        <taxon>fabids</taxon>
        <taxon>Fabales</taxon>
        <taxon>Fabaceae</taxon>
        <taxon>Papilionoideae</taxon>
        <taxon>50 kb inversion clade</taxon>
        <taxon>genistoids sensu lato</taxon>
        <taxon>core genistoids</taxon>
        <taxon>Genisteae</taxon>
        <taxon>Lupinus</taxon>
    </lineage>
</organism>
<gene>
    <name evidence="8" type="ORF">Lalb_Chr22g0349711</name>
</gene>
<dbReference type="PANTHER" id="PTHR19317">
    <property type="entry name" value="PRENYLATED RAB ACCEPTOR 1-RELATED"/>
    <property type="match status" value="1"/>
</dbReference>
<comment type="function">
    <text evidence="1 7">May be involved in both secretory and endocytic intracellular trafficking in the endosomal/prevacuolar compartments.</text>
</comment>
<sequence length="200" mass="22543">MTTTYGTISEETEVPSIPNLLFVSQARERIQNGVGTTRPWREMIQHLKLPSSFIASIHRINTNVRHFRANYVIIILLVLFLSLIGHPISLIILIIMMIAWLFLYFLRDTPLIIKGYVIDERLVIVSLLLITTGFLFLTNVTYNMIVGMCVAVAVEFVHAIMRETEDSFTMDEEVGVVTGAAREVVKVPLRQAGSSSFTLS</sequence>
<evidence type="ECO:0000256" key="4">
    <source>
        <dbReference type="ARBA" id="ARBA00022692"/>
    </source>
</evidence>
<feature type="transmembrane region" description="Helical" evidence="7">
    <location>
        <begin position="118"/>
        <end position="136"/>
    </location>
</feature>
<dbReference type="Pfam" id="PF03208">
    <property type="entry name" value="PRA1"/>
    <property type="match status" value="1"/>
</dbReference>
<evidence type="ECO:0000256" key="1">
    <source>
        <dbReference type="ARBA" id="ARBA00002501"/>
    </source>
</evidence>
<keyword evidence="6 7" id="KW-0472">Membrane</keyword>
<comment type="similarity">
    <text evidence="3 7">Belongs to the PRA1 family.</text>
</comment>
<protein>
    <recommendedName>
        <fullName evidence="7">PRA1 family protein</fullName>
    </recommendedName>
</protein>
<evidence type="ECO:0000256" key="5">
    <source>
        <dbReference type="ARBA" id="ARBA00022989"/>
    </source>
</evidence>
<evidence type="ECO:0000256" key="6">
    <source>
        <dbReference type="ARBA" id="ARBA00023136"/>
    </source>
</evidence>
<evidence type="ECO:0000313" key="8">
    <source>
        <dbReference type="EMBL" id="KAE9587898.1"/>
    </source>
</evidence>
<dbReference type="GO" id="GO:0016192">
    <property type="term" value="P:vesicle-mediated transport"/>
    <property type="evidence" value="ECO:0007669"/>
    <property type="project" value="UniProtKB-ARBA"/>
</dbReference>
<dbReference type="PANTHER" id="PTHR19317:SF76">
    <property type="entry name" value="PRA1 FAMILY PROTEIN C"/>
    <property type="match status" value="1"/>
</dbReference>
<keyword evidence="9" id="KW-1185">Reference proteome</keyword>
<keyword evidence="5 7" id="KW-1133">Transmembrane helix</keyword>
<reference evidence="9" key="1">
    <citation type="journal article" date="2020" name="Nat. Commun.">
        <title>Genome sequence of the cluster root forming white lupin.</title>
        <authorList>
            <person name="Hufnagel B."/>
            <person name="Marques A."/>
            <person name="Soriano A."/>
            <person name="Marques L."/>
            <person name="Divol F."/>
            <person name="Doumas P."/>
            <person name="Sallet E."/>
            <person name="Mancinotti D."/>
            <person name="Carrere S."/>
            <person name="Marande W."/>
            <person name="Arribat S."/>
            <person name="Keller J."/>
            <person name="Huneau C."/>
            <person name="Blein T."/>
            <person name="Aime D."/>
            <person name="Laguerre M."/>
            <person name="Taylor J."/>
            <person name="Schubert V."/>
            <person name="Nelson M."/>
            <person name="Geu-Flores F."/>
            <person name="Crespi M."/>
            <person name="Gallardo-Guerrero K."/>
            <person name="Delaux P.-M."/>
            <person name="Salse J."/>
            <person name="Berges H."/>
            <person name="Guyot R."/>
            <person name="Gouzy J."/>
            <person name="Peret B."/>
        </authorList>
    </citation>
    <scope>NUCLEOTIDE SEQUENCE [LARGE SCALE GENOMIC DNA]</scope>
    <source>
        <strain evidence="9">cv. Amiga</strain>
    </source>
</reference>
<evidence type="ECO:0000256" key="2">
    <source>
        <dbReference type="ARBA" id="ARBA00004127"/>
    </source>
</evidence>
<comment type="caution">
    <text evidence="8">The sequence shown here is derived from an EMBL/GenBank/DDBJ whole genome shotgun (WGS) entry which is preliminary data.</text>
</comment>
<dbReference type="GO" id="GO:0005794">
    <property type="term" value="C:Golgi apparatus"/>
    <property type="evidence" value="ECO:0007669"/>
    <property type="project" value="TreeGrafter"/>
</dbReference>
<dbReference type="EMBL" id="WOCE01000022">
    <property type="protein sequence ID" value="KAE9587898.1"/>
    <property type="molecule type" value="Genomic_DNA"/>
</dbReference>
<proteinExistence type="inferred from homology"/>
<dbReference type="InterPro" id="IPR004895">
    <property type="entry name" value="Prenylated_rab_accept_PRA1"/>
</dbReference>
<dbReference type="OrthoDB" id="63113at2759"/>
<evidence type="ECO:0000256" key="7">
    <source>
        <dbReference type="RuleBase" id="RU363107"/>
    </source>
</evidence>
<dbReference type="GO" id="GO:0005783">
    <property type="term" value="C:endoplasmic reticulum"/>
    <property type="evidence" value="ECO:0007669"/>
    <property type="project" value="UniProtKB-ARBA"/>
</dbReference>
<accession>A0A6A4NMU9</accession>
<feature type="transmembrane region" description="Helical" evidence="7">
    <location>
        <begin position="67"/>
        <end position="84"/>
    </location>
</feature>
<evidence type="ECO:0000313" key="9">
    <source>
        <dbReference type="Proteomes" id="UP000447434"/>
    </source>
</evidence>
<dbReference type="Proteomes" id="UP000447434">
    <property type="component" value="Chromosome 22"/>
</dbReference>
<name>A0A6A4NMU9_LUPAL</name>
<keyword evidence="7" id="KW-0813">Transport</keyword>
<keyword evidence="4 7" id="KW-0812">Transmembrane</keyword>